<comment type="caution">
    <text evidence="2">The sequence shown here is derived from an EMBL/GenBank/DDBJ whole genome shotgun (WGS) entry which is preliminary data.</text>
</comment>
<reference evidence="2 3" key="1">
    <citation type="submission" date="2018-06" db="EMBL/GenBank/DDBJ databases">
        <title>Genomic Encyclopedia of Type Strains, Phase III (KMG-III): the genomes of soil and plant-associated and newly described type strains.</title>
        <authorList>
            <person name="Whitman W."/>
        </authorList>
    </citation>
    <scope>NUCLEOTIDE SEQUENCE [LARGE SCALE GENOMIC DNA]</scope>
    <source>
        <strain evidence="2 3">CGMCC 1.12504</strain>
    </source>
</reference>
<protein>
    <submittedName>
        <fullName evidence="2">YceI-like domain-containing protein</fullName>
    </submittedName>
</protein>
<dbReference type="SMART" id="SM00867">
    <property type="entry name" value="YceI"/>
    <property type="match status" value="1"/>
</dbReference>
<dbReference type="InterPro" id="IPR007372">
    <property type="entry name" value="Lipid/polyisoprenoid-bd_YceI"/>
</dbReference>
<dbReference type="InterPro" id="IPR036761">
    <property type="entry name" value="TTHA0802/YceI-like_sf"/>
</dbReference>
<feature type="domain" description="Lipid/polyisoprenoid-binding YceI-like" evidence="1">
    <location>
        <begin position="47"/>
        <end position="208"/>
    </location>
</feature>
<gene>
    <name evidence="2" type="ORF">B0I10_10720</name>
</gene>
<dbReference type="Pfam" id="PF04264">
    <property type="entry name" value="YceI"/>
    <property type="match status" value="1"/>
</dbReference>
<dbReference type="Proteomes" id="UP000249518">
    <property type="component" value="Unassembled WGS sequence"/>
</dbReference>
<evidence type="ECO:0000313" key="3">
    <source>
        <dbReference type="Proteomes" id="UP000249518"/>
    </source>
</evidence>
<dbReference type="Gene3D" id="2.40.128.110">
    <property type="entry name" value="Lipid/polyisoprenoid-binding, YceI-like"/>
    <property type="match status" value="1"/>
</dbReference>
<dbReference type="PANTHER" id="PTHR34406:SF1">
    <property type="entry name" value="PROTEIN YCEI"/>
    <property type="match status" value="1"/>
</dbReference>
<dbReference type="EMBL" id="QLSV01000007">
    <property type="protein sequence ID" value="RAR47751.1"/>
    <property type="molecule type" value="Genomic_DNA"/>
</dbReference>
<dbReference type="AlphaFoldDB" id="A0A328WNA5"/>
<keyword evidence="3" id="KW-1185">Reference proteome</keyword>
<evidence type="ECO:0000259" key="1">
    <source>
        <dbReference type="SMART" id="SM00867"/>
    </source>
</evidence>
<evidence type="ECO:0000313" key="2">
    <source>
        <dbReference type="EMBL" id="RAR47751.1"/>
    </source>
</evidence>
<accession>A0A328WNA5</accession>
<organism evidence="2 3">
    <name type="scientific">Flavobacterium lacus</name>
    <dbReference type="NCBI Taxonomy" id="1353778"/>
    <lineage>
        <taxon>Bacteria</taxon>
        <taxon>Pseudomonadati</taxon>
        <taxon>Bacteroidota</taxon>
        <taxon>Flavobacteriia</taxon>
        <taxon>Flavobacteriales</taxon>
        <taxon>Flavobacteriaceae</taxon>
        <taxon>Flavobacterium</taxon>
    </lineage>
</organism>
<proteinExistence type="predicted"/>
<dbReference type="PANTHER" id="PTHR34406">
    <property type="entry name" value="PROTEIN YCEI"/>
    <property type="match status" value="1"/>
</dbReference>
<sequence length="208" mass="22665">MFFTLIWAEICLIIQNLTIMKRLFNLEKGILLLFFIATSTFGFAQKTLTLDAKPQLKISGTSSLHDWDMVSESATGKLVATAEGNKLTTINSLVVEMPAESIKSGKGGMDKNAYKALKTSQYKTVKFDLKAATINADGTWNFTGTFAIAGVTKSVTLKIKEATIGGQSVFEGSYAFKLTDYKITPPTALMGTVKTGDDVKISFTLKFK</sequence>
<name>A0A328WNA5_9FLAO</name>
<dbReference type="SUPFAM" id="SSF101874">
    <property type="entry name" value="YceI-like"/>
    <property type="match status" value="1"/>
</dbReference>